<reference evidence="1" key="1">
    <citation type="submission" date="2021-06" db="EMBL/GenBank/DDBJ databases">
        <authorList>
            <person name="Kallberg Y."/>
            <person name="Tangrot J."/>
            <person name="Rosling A."/>
        </authorList>
    </citation>
    <scope>NUCLEOTIDE SEQUENCE</scope>
    <source>
        <strain evidence="1">FL966</strain>
    </source>
</reference>
<dbReference type="Proteomes" id="UP000789759">
    <property type="component" value="Unassembled WGS sequence"/>
</dbReference>
<dbReference type="AlphaFoldDB" id="A0A9N9EHD3"/>
<dbReference type="EMBL" id="CAJVQA010008797">
    <property type="protein sequence ID" value="CAG8677245.1"/>
    <property type="molecule type" value="Genomic_DNA"/>
</dbReference>
<protein>
    <submittedName>
        <fullName evidence="1">13175_t:CDS:1</fullName>
    </submittedName>
</protein>
<name>A0A9N9EHD3_9GLOM</name>
<dbReference type="OrthoDB" id="2440830at2759"/>
<keyword evidence="2" id="KW-1185">Reference proteome</keyword>
<gene>
    <name evidence="1" type="ORF">CPELLU_LOCUS10586</name>
</gene>
<proteinExistence type="predicted"/>
<accession>A0A9N9EHD3</accession>
<dbReference type="PANTHER" id="PTHR35871">
    <property type="entry name" value="EXPRESSED PROTEIN"/>
    <property type="match status" value="1"/>
</dbReference>
<evidence type="ECO:0000313" key="1">
    <source>
        <dbReference type="EMBL" id="CAG8677245.1"/>
    </source>
</evidence>
<sequence length="165" mass="19620">MRFTYKQYKKRIYIDGHKREDVAEYHQEFLQKMKEYNKLMPKWLDANCEIHEMLHLLPEENKHMLVTHDLLKKKGLGLELHVSKFLTEEIERVWVFDNATSHTIIAPNALVASKMNLYPDGKQSEMKNTIWNSEMQMMIYSDNHEKPSLRSQPKGIKAFLKEKGL</sequence>
<comment type="caution">
    <text evidence="1">The sequence shown here is derived from an EMBL/GenBank/DDBJ whole genome shotgun (WGS) entry which is preliminary data.</text>
</comment>
<evidence type="ECO:0000313" key="2">
    <source>
        <dbReference type="Proteomes" id="UP000789759"/>
    </source>
</evidence>
<dbReference type="PANTHER" id="PTHR35871:SF1">
    <property type="entry name" value="CXC1-LIKE CYSTEINE CLUSTER ASSOCIATED WITH KDZ TRANSPOSASES DOMAIN-CONTAINING PROTEIN"/>
    <property type="match status" value="1"/>
</dbReference>
<organism evidence="1 2">
    <name type="scientific">Cetraspora pellucida</name>
    <dbReference type="NCBI Taxonomy" id="1433469"/>
    <lineage>
        <taxon>Eukaryota</taxon>
        <taxon>Fungi</taxon>
        <taxon>Fungi incertae sedis</taxon>
        <taxon>Mucoromycota</taxon>
        <taxon>Glomeromycotina</taxon>
        <taxon>Glomeromycetes</taxon>
        <taxon>Diversisporales</taxon>
        <taxon>Gigasporaceae</taxon>
        <taxon>Cetraspora</taxon>
    </lineage>
</organism>